<organism evidence="2 3">
    <name type="scientific">Polychaeton citri CBS 116435</name>
    <dbReference type="NCBI Taxonomy" id="1314669"/>
    <lineage>
        <taxon>Eukaryota</taxon>
        <taxon>Fungi</taxon>
        <taxon>Dikarya</taxon>
        <taxon>Ascomycota</taxon>
        <taxon>Pezizomycotina</taxon>
        <taxon>Dothideomycetes</taxon>
        <taxon>Dothideomycetidae</taxon>
        <taxon>Capnodiales</taxon>
        <taxon>Capnodiaceae</taxon>
        <taxon>Polychaeton</taxon>
    </lineage>
</organism>
<gene>
    <name evidence="2" type="ORF">K431DRAFT_138122</name>
</gene>
<keyword evidence="3" id="KW-1185">Reference proteome</keyword>
<dbReference type="EMBL" id="MU003827">
    <property type="protein sequence ID" value="KAF2718274.1"/>
    <property type="molecule type" value="Genomic_DNA"/>
</dbReference>
<feature type="signal peptide" evidence="1">
    <location>
        <begin position="1"/>
        <end position="22"/>
    </location>
</feature>
<evidence type="ECO:0000313" key="2">
    <source>
        <dbReference type="EMBL" id="KAF2718274.1"/>
    </source>
</evidence>
<dbReference type="Proteomes" id="UP000799441">
    <property type="component" value="Unassembled WGS sequence"/>
</dbReference>
<evidence type="ECO:0000256" key="1">
    <source>
        <dbReference type="SAM" id="SignalP"/>
    </source>
</evidence>
<sequence>MAATPVRFAYVILTFLAQPLQGRRQEAEAEAERLLPAYPPRTLVHPIQHQFAASHPPLTNKRLGAGARISLDTNAVVSQHRRASCCTSLLRCASLCFASPHGRSQVALYAWSWSSSLAYSELLQQSRLTLPTDTPAQLPPPGLARLRLLQLAVF</sequence>
<dbReference type="AlphaFoldDB" id="A0A9P4UL92"/>
<protein>
    <recommendedName>
        <fullName evidence="4">Secreted protein</fullName>
    </recommendedName>
</protein>
<feature type="chain" id="PRO_5040200229" description="Secreted protein" evidence="1">
    <location>
        <begin position="23"/>
        <end position="154"/>
    </location>
</feature>
<name>A0A9P4UL92_9PEZI</name>
<evidence type="ECO:0008006" key="4">
    <source>
        <dbReference type="Google" id="ProtNLM"/>
    </source>
</evidence>
<reference evidence="2" key="1">
    <citation type="journal article" date="2020" name="Stud. Mycol.">
        <title>101 Dothideomycetes genomes: a test case for predicting lifestyles and emergence of pathogens.</title>
        <authorList>
            <person name="Haridas S."/>
            <person name="Albert R."/>
            <person name="Binder M."/>
            <person name="Bloem J."/>
            <person name="Labutti K."/>
            <person name="Salamov A."/>
            <person name="Andreopoulos B."/>
            <person name="Baker S."/>
            <person name="Barry K."/>
            <person name="Bills G."/>
            <person name="Bluhm B."/>
            <person name="Cannon C."/>
            <person name="Castanera R."/>
            <person name="Culley D."/>
            <person name="Daum C."/>
            <person name="Ezra D."/>
            <person name="Gonzalez J."/>
            <person name="Henrissat B."/>
            <person name="Kuo A."/>
            <person name="Liang C."/>
            <person name="Lipzen A."/>
            <person name="Lutzoni F."/>
            <person name="Magnuson J."/>
            <person name="Mondo S."/>
            <person name="Nolan M."/>
            <person name="Ohm R."/>
            <person name="Pangilinan J."/>
            <person name="Park H.-J."/>
            <person name="Ramirez L."/>
            <person name="Alfaro M."/>
            <person name="Sun H."/>
            <person name="Tritt A."/>
            <person name="Yoshinaga Y."/>
            <person name="Zwiers L.-H."/>
            <person name="Turgeon B."/>
            <person name="Goodwin S."/>
            <person name="Spatafora J."/>
            <person name="Crous P."/>
            <person name="Grigoriev I."/>
        </authorList>
    </citation>
    <scope>NUCLEOTIDE SEQUENCE</scope>
    <source>
        <strain evidence="2">CBS 116435</strain>
    </source>
</reference>
<proteinExistence type="predicted"/>
<keyword evidence="1" id="KW-0732">Signal</keyword>
<comment type="caution">
    <text evidence="2">The sequence shown here is derived from an EMBL/GenBank/DDBJ whole genome shotgun (WGS) entry which is preliminary data.</text>
</comment>
<evidence type="ECO:0000313" key="3">
    <source>
        <dbReference type="Proteomes" id="UP000799441"/>
    </source>
</evidence>
<accession>A0A9P4UL92</accession>